<sequence length="1871" mass="204514">MTLYIDTKLNFADSNVVSTLGSWHPSLPLLALGSYNQEKGGFVTIFQENGLALEGCEWPILLSNQVTALAWHPTRKLLVVGWDGGELYIWLEYSWARLEAPHNAALTTVAFSLGGGRLLASDAAGSLSGWQSASGAPLTSFHHQLGDVITHVTFCPVRPTGETAIRGLARAAVAGDENALDALAAWRPRTTARMREGSQPDNHACYAAQDNGVILYIDHAGSCSEVLNAPGNIIFMGMISTIYVLVAWENAGALSLTRFITADDGTLTTDTHVRMAARNGQCIVLAGSCSVAVITGDNLIRVWDSENGDNDVLPNENDETAPGDIFTSISYCNLSDTLCCGTSQGNLYLWRRDPRNHWKLISSTCIKGTVKDVSWGSEGLMNPLLHVNCITSAFILREQPVCWGYSPNVWMCSKDNDVKFSQVRTFSWKTDVLFLFNDVLVGVVNPHIECYSITGNNLGILPSTEGEGNLEKAVVVGTNLTGGRSSVIWDSLAKECVSRRRPDVGAVCLGKMGNIKGALMMRKAMNGNDMDETCQIGVLAINLGMLEDAEKLFREAERPDLITRLMSAKEGGLHEITTGSNEGENILLIKSAQHKLAKIMWANGETGAALKLFESAGTLVPHVPRMLIAQGQAPVLAQYVAASSDNNLIMWWGHYLESVGDLDGALEAYGRANDFGEQTRLLCHMHRIDEAEQLSRKNPSAMYQMARYLEMQPDKTESAVKLYIKCGAVASAIRVASEASAWNLVWRAGSSSPMHALHAAAILENAEQTEQAIALYQKAGKPHMALKLALSCGDTGAMVAAVESLGERVDAELAHTLATHLRRADRHEHAAALLATAGQYEEALDIVEQSGTPLTEALAERLAAPEGAAGRDALLRRLADALGASGLYRHAAKRLAQSGDKVISSLADRLPGTRSLLHLMTGPGDKVTAALTIRPPGIRSLLHLPTDSGDKVTHLPTGPRRQGHCPTCRQALGDKVTTPPANRTRRQSHCSTCRQAPGNKVTAPPANRPRRQGHCSTCRQAPGDKAGAMRWLMRSGDADRIATFAAATRDRSAQLMAADWLRRHAGWRARPDLTRHILHFYTRAKAHGKLAAFYAECANMEAEDYENYDKALEALKEATKCLSKTSDPDTGSQIMALQEQSSLVKKFIDVKKLLESGEINAEWIINRLCIDDMVTLACEPFLSPLDDKVKRLNMASTGIASGQQLLRTVSGRPGLVTEEKVLKTLIQLAPNHPDVAVFEKQLKLLQQEPQEDSRTILVRYQSSDKPGEGVDVKRIRNFSIVAHVDHGKSTLADRLLEITGVIKPGAEHAQVLDQLQVERERGITVKAVTASLNYTYNNEEYLLNLIDTPGHVDFSNEVVRSVSACQGVILLVDANEGVQAQTVAVHTLAKKNNLVMIPTLNKVDLPRADPEKVKSQLNSLFKIEPHTVMSISAKKGWGVKDLLEAVIERIPPPSVNINGHFTAHIIDTWHDKYRGVLCLAYIHTGRVQVGQPVRWRSDTKQHTVKYLAMLRPSEEPIESAGAGQVVMVGCGPKGGGSVGDQLISVDVTDTKDLASIPPVKHMVYAGIFPADQSQHSLLSDAIRKLALNDSAVSVRADSSPALGQGWRVGFLGLLHLDVFTQRLLQEYKAEAILTAPSVPYKIKVKGAKVIKQYKGEEVIITNPLFMPEPHHVEEYYEPLVIGTIVTPVEYIGSVTTLCIDRRGIPLPSNAVDDRMTLLQFILPLSEVVIDFHDTLKSITSGFASFDYQDHGFHPSSLARMDILVNGVLVDELSSIVHTSRLEYTARRLTEKLKEMIPRQMVQVAIQAVVGGKVFARETLKAYRKDVTAKLYGGDITRRKKLLKQQAEGKKKMRSVANIKIPRNTFIDVLKR</sequence>
<reference evidence="1 2" key="1">
    <citation type="journal article" date="2022" name="Genome Biol. Evol.">
        <title>The Spruce Budworm Genome: Reconstructing the Evolutionary History of Antifreeze Proteins.</title>
        <authorList>
            <person name="Beliveau C."/>
            <person name="Gagne P."/>
            <person name="Picq S."/>
            <person name="Vernygora O."/>
            <person name="Keeling C.I."/>
            <person name="Pinkney K."/>
            <person name="Doucet D."/>
            <person name="Wen F."/>
            <person name="Johnston J.S."/>
            <person name="Maaroufi H."/>
            <person name="Boyle B."/>
            <person name="Laroche J."/>
            <person name="Dewar K."/>
            <person name="Juretic N."/>
            <person name="Blackburn G."/>
            <person name="Nisole A."/>
            <person name="Brunet B."/>
            <person name="Brandao M."/>
            <person name="Lumley L."/>
            <person name="Duan J."/>
            <person name="Quan G."/>
            <person name="Lucarotti C.J."/>
            <person name="Roe A.D."/>
            <person name="Sperling F.A.H."/>
            <person name="Levesque R.C."/>
            <person name="Cusson M."/>
        </authorList>
    </citation>
    <scope>NUCLEOTIDE SEQUENCE [LARGE SCALE GENOMIC DNA]</scope>
    <source>
        <strain evidence="1">Glfc:IPQL:Cfum</strain>
    </source>
</reference>
<protein>
    <submittedName>
        <fullName evidence="1">Uncharacterized protein</fullName>
    </submittedName>
</protein>
<organism evidence="1 2">
    <name type="scientific">Choristoneura fumiferana</name>
    <name type="common">Spruce budworm moth</name>
    <name type="synonym">Archips fumiferana</name>
    <dbReference type="NCBI Taxonomy" id="7141"/>
    <lineage>
        <taxon>Eukaryota</taxon>
        <taxon>Metazoa</taxon>
        <taxon>Ecdysozoa</taxon>
        <taxon>Arthropoda</taxon>
        <taxon>Hexapoda</taxon>
        <taxon>Insecta</taxon>
        <taxon>Pterygota</taxon>
        <taxon>Neoptera</taxon>
        <taxon>Endopterygota</taxon>
        <taxon>Lepidoptera</taxon>
        <taxon>Glossata</taxon>
        <taxon>Ditrysia</taxon>
        <taxon>Tortricoidea</taxon>
        <taxon>Tortricidae</taxon>
        <taxon>Tortricinae</taxon>
        <taxon>Choristoneura</taxon>
    </lineage>
</organism>
<accession>A0ACC0KI68</accession>
<dbReference type="EMBL" id="CM046106">
    <property type="protein sequence ID" value="KAI8435930.1"/>
    <property type="molecule type" value="Genomic_DNA"/>
</dbReference>
<dbReference type="Proteomes" id="UP001064048">
    <property type="component" value="Chromosome 6"/>
</dbReference>
<proteinExistence type="predicted"/>
<keyword evidence="2" id="KW-1185">Reference proteome</keyword>
<comment type="caution">
    <text evidence="1">The sequence shown here is derived from an EMBL/GenBank/DDBJ whole genome shotgun (WGS) entry which is preliminary data.</text>
</comment>
<evidence type="ECO:0000313" key="2">
    <source>
        <dbReference type="Proteomes" id="UP001064048"/>
    </source>
</evidence>
<name>A0ACC0KI68_CHOFU</name>
<gene>
    <name evidence="1" type="ORF">MSG28_004098</name>
</gene>
<evidence type="ECO:0000313" key="1">
    <source>
        <dbReference type="EMBL" id="KAI8435930.1"/>
    </source>
</evidence>